<evidence type="ECO:0000313" key="2">
    <source>
        <dbReference type="EMBL" id="KAJ7332398.1"/>
    </source>
</evidence>
<name>A0A9Q1B3U5_9SAUR</name>
<evidence type="ECO:0000313" key="3">
    <source>
        <dbReference type="Proteomes" id="UP001142489"/>
    </source>
</evidence>
<dbReference type="AlphaFoldDB" id="A0A9Q1B3U5"/>
<feature type="compositionally biased region" description="Pro residues" evidence="1">
    <location>
        <begin position="1"/>
        <end position="10"/>
    </location>
</feature>
<dbReference type="Proteomes" id="UP001142489">
    <property type="component" value="Unassembled WGS sequence"/>
</dbReference>
<feature type="non-terminal residue" evidence="2">
    <location>
        <position position="1"/>
    </location>
</feature>
<reference evidence="2" key="1">
    <citation type="journal article" date="2023" name="DNA Res.">
        <title>Chromosome-level genome assembly of Phrynocephalus forsythii using third-generation DNA sequencing and Hi-C analysis.</title>
        <authorList>
            <person name="Qi Y."/>
            <person name="Zhao W."/>
            <person name="Zhao Y."/>
            <person name="Niu C."/>
            <person name="Cao S."/>
            <person name="Zhang Y."/>
        </authorList>
    </citation>
    <scope>NUCLEOTIDE SEQUENCE</scope>
    <source>
        <tissue evidence="2">Muscle</tissue>
    </source>
</reference>
<proteinExistence type="predicted"/>
<organism evidence="2 3">
    <name type="scientific">Phrynocephalus forsythii</name>
    <dbReference type="NCBI Taxonomy" id="171643"/>
    <lineage>
        <taxon>Eukaryota</taxon>
        <taxon>Metazoa</taxon>
        <taxon>Chordata</taxon>
        <taxon>Craniata</taxon>
        <taxon>Vertebrata</taxon>
        <taxon>Euteleostomi</taxon>
        <taxon>Lepidosauria</taxon>
        <taxon>Squamata</taxon>
        <taxon>Bifurcata</taxon>
        <taxon>Unidentata</taxon>
        <taxon>Episquamata</taxon>
        <taxon>Toxicofera</taxon>
        <taxon>Iguania</taxon>
        <taxon>Acrodonta</taxon>
        <taxon>Agamidae</taxon>
        <taxon>Agaminae</taxon>
        <taxon>Phrynocephalus</taxon>
    </lineage>
</organism>
<accession>A0A9Q1B3U5</accession>
<feature type="compositionally biased region" description="Polar residues" evidence="1">
    <location>
        <begin position="17"/>
        <end position="47"/>
    </location>
</feature>
<sequence>QAITGPPPSDSPKDDLNNSSMHASTSAPTDIPAKSSQAPPDTTLSQIAPTTSRDCSLIHFSVDHFKYASGRVSAKLNVAGASDLEYVECKPPRLLTSVAGKMAQAVSLIFKNVEPMK</sequence>
<feature type="region of interest" description="Disordered" evidence="1">
    <location>
        <begin position="1"/>
        <end position="47"/>
    </location>
</feature>
<evidence type="ECO:0000256" key="1">
    <source>
        <dbReference type="SAM" id="MobiDB-lite"/>
    </source>
</evidence>
<keyword evidence="3" id="KW-1185">Reference proteome</keyword>
<gene>
    <name evidence="2" type="ORF">JRQ81_014578</name>
</gene>
<comment type="caution">
    <text evidence="2">The sequence shown here is derived from an EMBL/GenBank/DDBJ whole genome shotgun (WGS) entry which is preliminary data.</text>
</comment>
<dbReference type="EMBL" id="JAPFRF010000005">
    <property type="protein sequence ID" value="KAJ7332398.1"/>
    <property type="molecule type" value="Genomic_DNA"/>
</dbReference>
<protein>
    <submittedName>
        <fullName evidence="2">Uncharacterized protein</fullName>
    </submittedName>
</protein>